<gene>
    <name evidence="9" type="ORF">WKV44_06165</name>
</gene>
<evidence type="ECO:0000313" key="10">
    <source>
        <dbReference type="Proteomes" id="UP001466331"/>
    </source>
</evidence>
<dbReference type="Pfam" id="PF00535">
    <property type="entry name" value="Glycos_transf_2"/>
    <property type="match status" value="1"/>
</dbReference>
<keyword evidence="10" id="KW-1185">Reference proteome</keyword>
<dbReference type="EC" id="2.4.-.-" evidence="9"/>
<evidence type="ECO:0000313" key="9">
    <source>
        <dbReference type="EMBL" id="MEM5948121.1"/>
    </source>
</evidence>
<evidence type="ECO:0000256" key="1">
    <source>
        <dbReference type="ARBA" id="ARBA00004141"/>
    </source>
</evidence>
<dbReference type="Gene3D" id="3.90.550.10">
    <property type="entry name" value="Spore Coat Polysaccharide Biosynthesis Protein SpsA, Chain A"/>
    <property type="match status" value="1"/>
</dbReference>
<reference evidence="9 10" key="1">
    <citation type="submission" date="2024-03" db="EMBL/GenBank/DDBJ databases">
        <title>Ignisphaera cupida sp. nov., a hyperthermophilic hydrolytic archaeon from a hot spring of Kamchatka, and proposal of Ignisphaeraceae fam. nov.</title>
        <authorList>
            <person name="Podosokorskaya O.A."/>
            <person name="Elcheninov A.G."/>
            <person name="Maltseva A.I."/>
            <person name="Zayulina K.S."/>
            <person name="Novikov A."/>
            <person name="Merkel A.Y."/>
        </authorList>
    </citation>
    <scope>NUCLEOTIDE SEQUENCE [LARGE SCALE GENOMIC DNA]</scope>
    <source>
        <strain evidence="9 10">38H-sp</strain>
    </source>
</reference>
<dbReference type="InterPro" id="IPR050256">
    <property type="entry name" value="Glycosyltransferase_2"/>
</dbReference>
<evidence type="ECO:0000256" key="6">
    <source>
        <dbReference type="ARBA" id="ARBA00023136"/>
    </source>
</evidence>
<dbReference type="Proteomes" id="UP001466331">
    <property type="component" value="Unassembled WGS sequence"/>
</dbReference>
<dbReference type="PANTHER" id="PTHR48090">
    <property type="entry name" value="UNDECAPRENYL-PHOSPHATE 4-DEOXY-4-FORMAMIDO-L-ARABINOSE TRANSFERASE-RELATED"/>
    <property type="match status" value="1"/>
</dbReference>
<feature type="domain" description="Glycosyltransferase 2-like" evidence="8">
    <location>
        <begin position="3"/>
        <end position="165"/>
    </location>
</feature>
<keyword evidence="4 7" id="KW-0812">Transmembrane</keyword>
<evidence type="ECO:0000256" key="3">
    <source>
        <dbReference type="ARBA" id="ARBA00022679"/>
    </source>
</evidence>
<dbReference type="RefSeq" id="WP_420069567.1">
    <property type="nucleotide sequence ID" value="NZ_JBCHKQ010000002.1"/>
</dbReference>
<name>A0ABU9UCE0_9SPIR</name>
<proteinExistence type="predicted"/>
<keyword evidence="2 9" id="KW-0328">Glycosyltransferase</keyword>
<dbReference type="InterPro" id="IPR001173">
    <property type="entry name" value="Glyco_trans_2-like"/>
</dbReference>
<feature type="transmembrane region" description="Helical" evidence="7">
    <location>
        <begin position="227"/>
        <end position="248"/>
    </location>
</feature>
<dbReference type="InterPro" id="IPR029044">
    <property type="entry name" value="Nucleotide-diphossugar_trans"/>
</dbReference>
<evidence type="ECO:0000256" key="4">
    <source>
        <dbReference type="ARBA" id="ARBA00022692"/>
    </source>
</evidence>
<dbReference type="PANTHER" id="PTHR48090:SF1">
    <property type="entry name" value="PROPHAGE BACTOPRENOL GLUCOSYL TRANSFERASE HOMOLOG"/>
    <property type="match status" value="1"/>
</dbReference>
<dbReference type="SUPFAM" id="SSF53448">
    <property type="entry name" value="Nucleotide-diphospho-sugar transferases"/>
    <property type="match status" value="1"/>
</dbReference>
<keyword evidence="6 7" id="KW-0472">Membrane</keyword>
<evidence type="ECO:0000256" key="5">
    <source>
        <dbReference type="ARBA" id="ARBA00022989"/>
    </source>
</evidence>
<organism evidence="9 10">
    <name type="scientific">Rarispira pelagica</name>
    <dbReference type="NCBI Taxonomy" id="3141764"/>
    <lineage>
        <taxon>Bacteria</taxon>
        <taxon>Pseudomonadati</taxon>
        <taxon>Spirochaetota</taxon>
        <taxon>Spirochaetia</taxon>
        <taxon>Winmispirales</taxon>
        <taxon>Winmispiraceae</taxon>
        <taxon>Rarispira</taxon>
    </lineage>
</organism>
<accession>A0ABU9UCE0</accession>
<feature type="transmembrane region" description="Helical" evidence="7">
    <location>
        <begin position="260"/>
        <end position="285"/>
    </location>
</feature>
<evidence type="ECO:0000259" key="8">
    <source>
        <dbReference type="Pfam" id="PF00535"/>
    </source>
</evidence>
<comment type="subcellular location">
    <subcellularLocation>
        <location evidence="1">Membrane</location>
        <topology evidence="1">Multi-pass membrane protein</topology>
    </subcellularLocation>
</comment>
<keyword evidence="5 7" id="KW-1133">Transmembrane helix</keyword>
<protein>
    <submittedName>
        <fullName evidence="9">Glycosyltransferase family 2 protein</fullName>
        <ecNumber evidence="9">2.4.-.-</ecNumber>
    </submittedName>
</protein>
<dbReference type="CDD" id="cd04187">
    <property type="entry name" value="DPM1_like_bac"/>
    <property type="match status" value="1"/>
</dbReference>
<evidence type="ECO:0000256" key="2">
    <source>
        <dbReference type="ARBA" id="ARBA00022676"/>
    </source>
</evidence>
<comment type="caution">
    <text evidence="9">The sequence shown here is derived from an EMBL/GenBank/DDBJ whole genome shotgun (WGS) entry which is preliminary data.</text>
</comment>
<dbReference type="GO" id="GO:0016757">
    <property type="term" value="F:glycosyltransferase activity"/>
    <property type="evidence" value="ECO:0007669"/>
    <property type="project" value="UniProtKB-KW"/>
</dbReference>
<sequence length="311" mass="35795">MVSIIIPVFNEEEVLNELYKRITTVMDSTKEDYELVFIDDGSSDNTYSMLKELHKKDRRCKIIHFSRNFGHQIAITAGMDYCKGDAIVIIDADLQDPPELIPEMLEKWKQGAQIVHAKRKKRKGESIFKKATAAIFYRTLKALTNVEIPVDVGDFRLMDKKVVQSLRSMRERNRFVRGLVSWTGYKQAEVTYIRDPRFAGTTKYPLKKMIRFALNGITSFSDKPLKIASLLGFLLSTAGFIYMLYVLYQKLFTTQVVQGWTTIVVLILVFNGFTLLSLGILGEYVGRIYEEIKQRPLYIIEESLGLEDSKE</sequence>
<evidence type="ECO:0000256" key="7">
    <source>
        <dbReference type="SAM" id="Phobius"/>
    </source>
</evidence>
<keyword evidence="3 9" id="KW-0808">Transferase</keyword>
<dbReference type="EMBL" id="JBCHKQ010000002">
    <property type="protein sequence ID" value="MEM5948121.1"/>
    <property type="molecule type" value="Genomic_DNA"/>
</dbReference>